<reference evidence="6 7" key="1">
    <citation type="submission" date="2020-05" db="EMBL/GenBank/DDBJ databases">
        <title>Complete genome sequence of Deefgea sp. D17.</title>
        <authorList>
            <person name="Bae J.-W."/>
            <person name="Han J.E."/>
        </authorList>
    </citation>
    <scope>NUCLEOTIDE SEQUENCE [LARGE SCALE GENOMIC DNA]</scope>
    <source>
        <strain evidence="6 7">D17</strain>
    </source>
</reference>
<feature type="active site" description="Proton acceptor" evidence="4">
    <location>
        <position position="213"/>
    </location>
</feature>
<dbReference type="EMBL" id="CP054143">
    <property type="protein sequence ID" value="QKJ65358.1"/>
    <property type="molecule type" value="Genomic_DNA"/>
</dbReference>
<feature type="short sequence motif" description="GXSXG" evidence="4">
    <location>
        <begin position="49"/>
        <end position="53"/>
    </location>
</feature>
<accession>A0A6M8SM88</accession>
<protein>
    <submittedName>
        <fullName evidence="6">Patatin-like phospholipase family protein</fullName>
    </submittedName>
</protein>
<feature type="domain" description="PNPLA" evidence="5">
    <location>
        <begin position="13"/>
        <end position="226"/>
    </location>
</feature>
<evidence type="ECO:0000256" key="3">
    <source>
        <dbReference type="ARBA" id="ARBA00023098"/>
    </source>
</evidence>
<keyword evidence="7" id="KW-1185">Reference proteome</keyword>
<dbReference type="SUPFAM" id="SSF52151">
    <property type="entry name" value="FabD/lysophospholipase-like"/>
    <property type="match status" value="1"/>
</dbReference>
<dbReference type="AlphaFoldDB" id="A0A6M8SM88"/>
<dbReference type="KEGG" id="dee:HQN60_00595"/>
<evidence type="ECO:0000256" key="4">
    <source>
        <dbReference type="PROSITE-ProRule" id="PRU01161"/>
    </source>
</evidence>
<keyword evidence="3 4" id="KW-0443">Lipid metabolism</keyword>
<keyword evidence="1 4" id="KW-0378">Hydrolase</keyword>
<dbReference type="Gene3D" id="3.40.1090.10">
    <property type="entry name" value="Cytosolic phospholipase A2 catalytic domain"/>
    <property type="match status" value="1"/>
</dbReference>
<evidence type="ECO:0000256" key="2">
    <source>
        <dbReference type="ARBA" id="ARBA00022963"/>
    </source>
</evidence>
<dbReference type="RefSeq" id="WP_173531868.1">
    <property type="nucleotide sequence ID" value="NZ_CP054143.1"/>
</dbReference>
<dbReference type="PANTHER" id="PTHR14226:SF57">
    <property type="entry name" value="BLR7027 PROTEIN"/>
    <property type="match status" value="1"/>
</dbReference>
<sequence length="391" mass="42143">MKPVGSIAPKTALILSGGGARAAYQVGVLLAIAKILPRGSQNPFPIICGTSAGAINAAAMAVGAGDFHRAVLQLARMWQGLRGESIYLADLPYLSKTAAHWLLALLCGGLGERNPRAFLDNAPLRALLSREVDFGQIERHIQSGALRAVAISALGYSSGQSVSFFQGAADLSVWSRAKRVGVRTELNVSHLMASSAIPLIFPAEHIHREYFGDGSVRQIAPLSPAIHLGARRVLVIGVAPRSDHGPTRLHSPSYPTLAQVTGQLFNSVFLDSLDTDLERMTRINRTLSYVPLAARLNGQLELHPIEVLTISPSKPLEKLTLSFSRDFPLGMRFLLGGLGAFRRQGSVVASYLLFSQAYLRQLIRLGYRDAMDKEAELSVFLTANSKASSVE</sequence>
<gene>
    <name evidence="6" type="ORF">HQN60_00595</name>
</gene>
<dbReference type="InterPro" id="IPR050301">
    <property type="entry name" value="NTE"/>
</dbReference>
<organism evidence="6 7">
    <name type="scientific">Deefgea piscis</name>
    <dbReference type="NCBI Taxonomy" id="2739061"/>
    <lineage>
        <taxon>Bacteria</taxon>
        <taxon>Pseudomonadati</taxon>
        <taxon>Pseudomonadota</taxon>
        <taxon>Betaproteobacteria</taxon>
        <taxon>Neisseriales</taxon>
        <taxon>Chitinibacteraceae</taxon>
        <taxon>Deefgea</taxon>
    </lineage>
</organism>
<dbReference type="Pfam" id="PF01734">
    <property type="entry name" value="Patatin"/>
    <property type="match status" value="1"/>
</dbReference>
<evidence type="ECO:0000259" key="5">
    <source>
        <dbReference type="PROSITE" id="PS51635"/>
    </source>
</evidence>
<dbReference type="PANTHER" id="PTHR14226">
    <property type="entry name" value="NEUROPATHY TARGET ESTERASE/SWISS CHEESE D.MELANOGASTER"/>
    <property type="match status" value="1"/>
</dbReference>
<dbReference type="InterPro" id="IPR016035">
    <property type="entry name" value="Acyl_Trfase/lysoPLipase"/>
</dbReference>
<dbReference type="InterPro" id="IPR002641">
    <property type="entry name" value="PNPLA_dom"/>
</dbReference>
<comment type="caution">
    <text evidence="4">Lacks conserved residue(s) required for the propagation of feature annotation.</text>
</comment>
<evidence type="ECO:0000313" key="7">
    <source>
        <dbReference type="Proteomes" id="UP000504844"/>
    </source>
</evidence>
<dbReference type="Proteomes" id="UP000504844">
    <property type="component" value="Chromosome"/>
</dbReference>
<dbReference type="GO" id="GO:0016787">
    <property type="term" value="F:hydrolase activity"/>
    <property type="evidence" value="ECO:0007669"/>
    <property type="project" value="UniProtKB-UniRule"/>
</dbReference>
<proteinExistence type="predicted"/>
<dbReference type="GO" id="GO:0016042">
    <property type="term" value="P:lipid catabolic process"/>
    <property type="evidence" value="ECO:0007669"/>
    <property type="project" value="UniProtKB-UniRule"/>
</dbReference>
<dbReference type="PROSITE" id="PS51635">
    <property type="entry name" value="PNPLA"/>
    <property type="match status" value="1"/>
</dbReference>
<feature type="active site" description="Nucleophile" evidence="4">
    <location>
        <position position="51"/>
    </location>
</feature>
<name>A0A6M8SM88_9NEIS</name>
<evidence type="ECO:0000256" key="1">
    <source>
        <dbReference type="ARBA" id="ARBA00022801"/>
    </source>
</evidence>
<evidence type="ECO:0000313" key="6">
    <source>
        <dbReference type="EMBL" id="QKJ65358.1"/>
    </source>
</evidence>
<keyword evidence="2 4" id="KW-0442">Lipid degradation</keyword>